<evidence type="ECO:0000313" key="3">
    <source>
        <dbReference type="Proteomes" id="UP000593573"/>
    </source>
</evidence>
<evidence type="ECO:0000313" key="2">
    <source>
        <dbReference type="EMBL" id="MBA0650821.1"/>
    </source>
</evidence>
<feature type="region of interest" description="Disordered" evidence="1">
    <location>
        <begin position="66"/>
        <end position="87"/>
    </location>
</feature>
<dbReference type="EMBL" id="JABFAB010000006">
    <property type="protein sequence ID" value="MBA0650821.1"/>
    <property type="molecule type" value="Genomic_DNA"/>
</dbReference>
<evidence type="ECO:0000256" key="1">
    <source>
        <dbReference type="SAM" id="MobiDB-lite"/>
    </source>
</evidence>
<feature type="compositionally biased region" description="Basic and acidic residues" evidence="1">
    <location>
        <begin position="66"/>
        <end position="86"/>
    </location>
</feature>
<keyword evidence="3" id="KW-1185">Reference proteome</keyword>
<name>A0A7J8UK40_9ROSI</name>
<feature type="compositionally biased region" description="Low complexity" evidence="1">
    <location>
        <begin position="160"/>
        <end position="169"/>
    </location>
</feature>
<organism evidence="2 3">
    <name type="scientific">Gossypium klotzschianum</name>
    <dbReference type="NCBI Taxonomy" id="34286"/>
    <lineage>
        <taxon>Eukaryota</taxon>
        <taxon>Viridiplantae</taxon>
        <taxon>Streptophyta</taxon>
        <taxon>Embryophyta</taxon>
        <taxon>Tracheophyta</taxon>
        <taxon>Spermatophyta</taxon>
        <taxon>Magnoliopsida</taxon>
        <taxon>eudicotyledons</taxon>
        <taxon>Gunneridae</taxon>
        <taxon>Pentapetalae</taxon>
        <taxon>rosids</taxon>
        <taxon>malvids</taxon>
        <taxon>Malvales</taxon>
        <taxon>Malvaceae</taxon>
        <taxon>Malvoideae</taxon>
        <taxon>Gossypium</taxon>
    </lineage>
</organism>
<reference evidence="2 3" key="1">
    <citation type="journal article" date="2019" name="Genome Biol. Evol.">
        <title>Insights into the evolution of the New World diploid cottons (Gossypium, subgenus Houzingenia) based on genome sequencing.</title>
        <authorList>
            <person name="Grover C.E."/>
            <person name="Arick M.A. 2nd"/>
            <person name="Thrash A."/>
            <person name="Conover J.L."/>
            <person name="Sanders W.S."/>
            <person name="Peterson D.G."/>
            <person name="Frelichowski J.E."/>
            <person name="Scheffler J.A."/>
            <person name="Scheffler B.E."/>
            <person name="Wendel J.F."/>
        </authorList>
    </citation>
    <scope>NUCLEOTIDE SEQUENCE [LARGE SCALE GENOMIC DNA]</scope>
    <source>
        <strain evidence="2">57</strain>
        <tissue evidence="2">Leaf</tissue>
    </source>
</reference>
<dbReference type="OrthoDB" id="10434954at2759"/>
<protein>
    <submittedName>
        <fullName evidence="2">Uncharacterized protein</fullName>
    </submittedName>
</protein>
<accession>A0A7J8UK40</accession>
<feature type="region of interest" description="Disordered" evidence="1">
    <location>
        <begin position="160"/>
        <end position="184"/>
    </location>
</feature>
<proteinExistence type="predicted"/>
<dbReference type="AlphaFoldDB" id="A0A7J8UK40"/>
<dbReference type="Proteomes" id="UP000593573">
    <property type="component" value="Unassembled WGS sequence"/>
</dbReference>
<sequence length="217" mass="24322">MLKKYLKKFALKEKLVGKVLVHGSRPRGVKANEVESEKKPVDCFLCHGLHRLWKCMMMSVIEGDDGADKEPKKLGSSKGKVEANREKRSKKKRVKCFLCRGLHELQNCLKQVGVKGKATSKLGESLEGLPPKEKVSMSSNLGEKVAMKIVKLRPMRLNSSEASELAESSTRLPPMEEVGSASDFKEKEVMQVGQLTRVNATSKTVRVKKRCKRRQKS</sequence>
<gene>
    <name evidence="2" type="ORF">Goklo_018203</name>
</gene>
<comment type="caution">
    <text evidence="2">The sequence shown here is derived from an EMBL/GenBank/DDBJ whole genome shotgun (WGS) entry which is preliminary data.</text>
</comment>